<evidence type="ECO:0000259" key="1">
    <source>
        <dbReference type="Pfam" id="PF24604"/>
    </source>
</evidence>
<sequence length="749" mass="87777">MISNKKPYSKVDAALLAKYYYIKRKMNIALQSLLDAKNKETIEDVNNSRELDYFKLTSDIAWYLQKNRVAAEASKKLMDVDRARQVDYERISLVYPDINNSVAMEAVKRGYKKYKLSYMFFSYANDAVAKKRFKSLRKFMDSIDETTSPLAKKPLYWMIKSKIYNYYKQYDKEESALKKALSLAPDDIEIKKSLLWYFMGRNDVRNTKLILLQIEDNAPLNESLYFPLASAYFYLHDINRASYYLDEMRFNQDPAIHSISYKFLLAYVKQIQNDAGGFTILMQEIRKSIKEKMKKNPALKRDDTTLSNYLRASMYILNPDKFEKKLKKAKPYLKKKNYNEIAYSWAVYTKAYEKSHKIYNKMKHKELWVIFSDALLFENHTNIENLLNQYLQLLSPGDAVGALVNDGQISLAQTINFKILNSNDANQNAYIQQIDLSKKRTDMVDAKIATLFRKPLPQTYLELKNRSYIGKNWYIMQGFDIYKNSTTDRKLLLNPPSTTYKVELGAKKELHKRGYMQMQIAYNHNMRNYFSFWFDGEYRGSTDLTYGAKIGKNIQANESTQLYLGGKKDLLAPRLQYQILPSTIIDLRYEKSKFYAQDNHYLGEGTYFKTTLSHTIRNGYPDILVALFYDSGIYKETLGSRGIIDKLQQQSYAVLPNKFYDIGLNLSYGMANRSIYTRVWRPYFTFSPLYNSVIDNYTYSFQAGYGGKVWHQDHMSIGVSYSDSLKGIDGKIFEFYLNYQFLYTLTKEF</sequence>
<dbReference type="Gene3D" id="1.25.40.10">
    <property type="entry name" value="Tetratricopeptide repeat domain"/>
    <property type="match status" value="1"/>
</dbReference>
<dbReference type="InterPro" id="IPR011990">
    <property type="entry name" value="TPR-like_helical_dom_sf"/>
</dbReference>
<dbReference type="AlphaFoldDB" id="A0A1W1CFM1"/>
<protein>
    <submittedName>
        <fullName evidence="2">Extracellular Matrix protein PelB</fullName>
    </submittedName>
</protein>
<dbReference type="EMBL" id="FPHH01000081">
    <property type="protein sequence ID" value="SFV64531.1"/>
    <property type="molecule type" value="Genomic_DNA"/>
</dbReference>
<proteinExistence type="predicted"/>
<name>A0A1W1CFM1_9ZZZZ</name>
<dbReference type="Pfam" id="PF13429">
    <property type="entry name" value="TPR_15"/>
    <property type="match status" value="1"/>
</dbReference>
<evidence type="ECO:0000313" key="2">
    <source>
        <dbReference type="EMBL" id="SFV64531.1"/>
    </source>
</evidence>
<dbReference type="InterPro" id="IPR057306">
    <property type="entry name" value="B-barrel_PelB_C"/>
</dbReference>
<reference evidence="2" key="1">
    <citation type="submission" date="2016-10" db="EMBL/GenBank/DDBJ databases">
        <authorList>
            <person name="de Groot N.N."/>
        </authorList>
    </citation>
    <scope>NUCLEOTIDE SEQUENCE</scope>
</reference>
<feature type="domain" description="PelB C-terminal" evidence="1">
    <location>
        <begin position="463"/>
        <end position="741"/>
    </location>
</feature>
<dbReference type="SUPFAM" id="SSF48452">
    <property type="entry name" value="TPR-like"/>
    <property type="match status" value="1"/>
</dbReference>
<gene>
    <name evidence="2" type="ORF">MNB_SM-5-187</name>
</gene>
<dbReference type="Pfam" id="PF24604">
    <property type="entry name" value="B-barrel_PelB_C"/>
    <property type="match status" value="1"/>
</dbReference>
<organism evidence="2">
    <name type="scientific">hydrothermal vent metagenome</name>
    <dbReference type="NCBI Taxonomy" id="652676"/>
    <lineage>
        <taxon>unclassified sequences</taxon>
        <taxon>metagenomes</taxon>
        <taxon>ecological metagenomes</taxon>
    </lineage>
</organism>
<accession>A0A1W1CFM1</accession>